<evidence type="ECO:0000313" key="3">
    <source>
        <dbReference type="EMBL" id="KAK7475872.1"/>
    </source>
</evidence>
<feature type="region of interest" description="Disordered" evidence="1">
    <location>
        <begin position="1"/>
        <end position="20"/>
    </location>
</feature>
<name>A0ABD0JLN0_9CAEN</name>
<protein>
    <submittedName>
        <fullName evidence="3">Uncharacterized protein</fullName>
    </submittedName>
</protein>
<organism evidence="3 4">
    <name type="scientific">Batillaria attramentaria</name>
    <dbReference type="NCBI Taxonomy" id="370345"/>
    <lineage>
        <taxon>Eukaryota</taxon>
        <taxon>Metazoa</taxon>
        <taxon>Spiralia</taxon>
        <taxon>Lophotrochozoa</taxon>
        <taxon>Mollusca</taxon>
        <taxon>Gastropoda</taxon>
        <taxon>Caenogastropoda</taxon>
        <taxon>Sorbeoconcha</taxon>
        <taxon>Cerithioidea</taxon>
        <taxon>Batillariidae</taxon>
        <taxon>Batillaria</taxon>
    </lineage>
</organism>
<proteinExistence type="predicted"/>
<feature type="region of interest" description="Disordered" evidence="1">
    <location>
        <begin position="166"/>
        <end position="207"/>
    </location>
</feature>
<reference evidence="3 4" key="1">
    <citation type="journal article" date="2023" name="Sci. Data">
        <title>Genome assembly of the Korean intertidal mud-creeper Batillaria attramentaria.</title>
        <authorList>
            <person name="Patra A.K."/>
            <person name="Ho P.T."/>
            <person name="Jun S."/>
            <person name="Lee S.J."/>
            <person name="Kim Y."/>
            <person name="Won Y.J."/>
        </authorList>
    </citation>
    <scope>NUCLEOTIDE SEQUENCE [LARGE SCALE GENOMIC DNA]</scope>
    <source>
        <strain evidence="3">Wonlab-2016</strain>
    </source>
</reference>
<feature type="transmembrane region" description="Helical" evidence="2">
    <location>
        <begin position="48"/>
        <end position="69"/>
    </location>
</feature>
<dbReference type="Proteomes" id="UP001519460">
    <property type="component" value="Unassembled WGS sequence"/>
</dbReference>
<dbReference type="EMBL" id="JACVVK020000392">
    <property type="protein sequence ID" value="KAK7475872.1"/>
    <property type="molecule type" value="Genomic_DNA"/>
</dbReference>
<evidence type="ECO:0000256" key="1">
    <source>
        <dbReference type="SAM" id="MobiDB-lite"/>
    </source>
</evidence>
<keyword evidence="2" id="KW-0472">Membrane</keyword>
<sequence>MVQENSVPASPVSPRPRARPYREYVEQQRALMSKPLASEGTQLWRQMMIGFACAALLGLIMFVLGAVFISKALEKKESITIMLCIMGIACGLLIVVGVGVLGKLLISRKHQSCQGRQQQHHPQAACFHTCSVIYTPSQDPLPHIYDPPPAYDTVASFILAPLGQSAAHDGSSADDSDVEKNQPVMVLPPKYDEAAKPIPPYQDAILS</sequence>
<feature type="transmembrane region" description="Helical" evidence="2">
    <location>
        <begin position="81"/>
        <end position="106"/>
    </location>
</feature>
<comment type="caution">
    <text evidence="3">The sequence shown here is derived from an EMBL/GenBank/DDBJ whole genome shotgun (WGS) entry which is preliminary data.</text>
</comment>
<keyword evidence="4" id="KW-1185">Reference proteome</keyword>
<evidence type="ECO:0000256" key="2">
    <source>
        <dbReference type="SAM" id="Phobius"/>
    </source>
</evidence>
<feature type="compositionally biased region" description="Low complexity" evidence="1">
    <location>
        <begin position="1"/>
        <end position="12"/>
    </location>
</feature>
<keyword evidence="2" id="KW-1133">Transmembrane helix</keyword>
<gene>
    <name evidence="3" type="ORF">BaRGS_00032922</name>
</gene>
<evidence type="ECO:0000313" key="4">
    <source>
        <dbReference type="Proteomes" id="UP001519460"/>
    </source>
</evidence>
<accession>A0ABD0JLN0</accession>
<dbReference type="AlphaFoldDB" id="A0ABD0JLN0"/>
<keyword evidence="2" id="KW-0812">Transmembrane</keyword>